<dbReference type="InterPro" id="IPR007527">
    <property type="entry name" value="Znf_SWIM"/>
</dbReference>
<gene>
    <name evidence="3" type="ORF">OKA04_22270</name>
</gene>
<protein>
    <submittedName>
        <fullName evidence="3">SWIM zinc finger domain-containing protein</fullName>
    </submittedName>
</protein>
<feature type="domain" description="SWIM-type" evidence="2">
    <location>
        <begin position="500"/>
        <end position="541"/>
    </location>
</feature>
<evidence type="ECO:0000313" key="4">
    <source>
        <dbReference type="Proteomes" id="UP001207930"/>
    </source>
</evidence>
<accession>A0ABT3FV55</accession>
<evidence type="ECO:0000256" key="1">
    <source>
        <dbReference type="PROSITE-ProRule" id="PRU00325"/>
    </source>
</evidence>
<evidence type="ECO:0000313" key="3">
    <source>
        <dbReference type="EMBL" id="MCW1887478.1"/>
    </source>
</evidence>
<dbReference type="Pfam" id="PF04434">
    <property type="entry name" value="SWIM"/>
    <property type="match status" value="1"/>
</dbReference>
<keyword evidence="1" id="KW-0479">Metal-binding</keyword>
<sequence length="548" mass="62778">MIFQYQYRGFSRVGSTPRTTAMTFVPDGGRPPMAFNGLLRDKLTFREAICAMHRVVTGDLRWKPKEREDYKAWAAAQEELWLAEFMERAGEIKGQVATARQELDELRARKWEVMKPFREAKQRYFDHIYKWERMLWIVLDPVITVHPDQVFFECFSQDESSYARLSCTHDVFEKVGDFTCGTTNIDYSAPLYDEFRKIRDYKETALAIDPGGFEVKTGEDPSYREEKIDVPDSWVRGFLQVSSAMTLDGTDVELDPMDFHAICFHLKRKKEKHGPRSLRFRLTPGQPPVIVVDPWGTEIVCRRSFHHAREATEIRLWGRRRLLVLEAMIPLARRVKVKLLGYGMPSYWQVDMGALNFTLGLSGWTANDWSRAGQFDLMAPRTAVSTEAVEMVLGALNKSWFASDSSLAAQLSMPQADVLGALVAGTQAGLVVKDPGDDVWRARALSREPLPLDRLRFSNEREAKARELFQRGSVKVEVEERIGERQIAGVVDDGKARYPVEAVIDSDERLVRAKCSCNFFQQNRLRMGPCEHVLAVRMAKARYHFSAK</sequence>
<organism evidence="3 4">
    <name type="scientific">Luteolibacter flavescens</name>
    <dbReference type="NCBI Taxonomy" id="1859460"/>
    <lineage>
        <taxon>Bacteria</taxon>
        <taxon>Pseudomonadati</taxon>
        <taxon>Verrucomicrobiota</taxon>
        <taxon>Verrucomicrobiia</taxon>
        <taxon>Verrucomicrobiales</taxon>
        <taxon>Verrucomicrobiaceae</taxon>
        <taxon>Luteolibacter</taxon>
    </lineage>
</organism>
<keyword evidence="1" id="KW-0862">Zinc</keyword>
<dbReference type="RefSeq" id="WP_264503433.1">
    <property type="nucleotide sequence ID" value="NZ_JAPDDS010000018.1"/>
</dbReference>
<comment type="caution">
    <text evidence="3">The sequence shown here is derived from an EMBL/GenBank/DDBJ whole genome shotgun (WGS) entry which is preliminary data.</text>
</comment>
<name>A0ABT3FV55_9BACT</name>
<keyword evidence="1" id="KW-0863">Zinc-finger</keyword>
<evidence type="ECO:0000259" key="2">
    <source>
        <dbReference type="PROSITE" id="PS50966"/>
    </source>
</evidence>
<reference evidence="3 4" key="1">
    <citation type="submission" date="2022-10" db="EMBL/GenBank/DDBJ databases">
        <title>Luteolibacter flavescens strain MCCC 1K03193, whole genome shotgun sequencing project.</title>
        <authorList>
            <person name="Zhao G."/>
            <person name="Shen L."/>
        </authorList>
    </citation>
    <scope>NUCLEOTIDE SEQUENCE [LARGE SCALE GENOMIC DNA]</scope>
    <source>
        <strain evidence="3 4">MCCC 1K03193</strain>
    </source>
</reference>
<proteinExistence type="predicted"/>
<dbReference type="EMBL" id="JAPDDS010000018">
    <property type="protein sequence ID" value="MCW1887478.1"/>
    <property type="molecule type" value="Genomic_DNA"/>
</dbReference>
<dbReference type="PROSITE" id="PS50966">
    <property type="entry name" value="ZF_SWIM"/>
    <property type="match status" value="1"/>
</dbReference>
<keyword evidence="4" id="KW-1185">Reference proteome</keyword>
<dbReference type="Proteomes" id="UP001207930">
    <property type="component" value="Unassembled WGS sequence"/>
</dbReference>